<protein>
    <submittedName>
        <fullName evidence="1">Uncharacterized protein</fullName>
    </submittedName>
</protein>
<evidence type="ECO:0000313" key="1">
    <source>
        <dbReference type="EMBL" id="CAD8122183.1"/>
    </source>
</evidence>
<dbReference type="EMBL" id="CAJJDN010000137">
    <property type="protein sequence ID" value="CAD8122183.1"/>
    <property type="molecule type" value="Genomic_DNA"/>
</dbReference>
<sequence>MQEKGNCQEHHDLNEYVCVNQLCENNGALLCQLCLITNQHQTCQELNQVIPLGQYITKILSQSDDRIRKEQVLLDNLNKTKNDLIQFYENVREAINQSQIESTIIKQNAILLEELRVPIILKKIKENSLFSYNYFSENIEVERQSSHMIKLIADFNQSLNEMKNKIGPNLQRRQKIFQQNNITRPDDSINQNNLENTNKKIINKLRKEHEKFNNFNESQKFANEKQANTTNQQNPQKQYMKTNNQESIVGLLLKKLRAKQKNSNSYVQTSIQNFFVTPQNQNLIQQQLDQPLKTHKKKENENDQQQ</sequence>
<name>A0A8S1R483_9CILI</name>
<keyword evidence="2" id="KW-1185">Reference proteome</keyword>
<accession>A0A8S1R483</accession>
<dbReference type="Proteomes" id="UP000692954">
    <property type="component" value="Unassembled WGS sequence"/>
</dbReference>
<comment type="caution">
    <text evidence="1">The sequence shown here is derived from an EMBL/GenBank/DDBJ whole genome shotgun (WGS) entry which is preliminary data.</text>
</comment>
<gene>
    <name evidence="1" type="ORF">PSON_ATCC_30995.1.T1370004</name>
</gene>
<reference evidence="1" key="1">
    <citation type="submission" date="2021-01" db="EMBL/GenBank/DDBJ databases">
        <authorList>
            <consortium name="Genoscope - CEA"/>
            <person name="William W."/>
        </authorList>
    </citation>
    <scope>NUCLEOTIDE SEQUENCE</scope>
</reference>
<evidence type="ECO:0000313" key="2">
    <source>
        <dbReference type="Proteomes" id="UP000692954"/>
    </source>
</evidence>
<dbReference type="AlphaFoldDB" id="A0A8S1R483"/>
<organism evidence="1 2">
    <name type="scientific">Paramecium sonneborni</name>
    <dbReference type="NCBI Taxonomy" id="65129"/>
    <lineage>
        <taxon>Eukaryota</taxon>
        <taxon>Sar</taxon>
        <taxon>Alveolata</taxon>
        <taxon>Ciliophora</taxon>
        <taxon>Intramacronucleata</taxon>
        <taxon>Oligohymenophorea</taxon>
        <taxon>Peniculida</taxon>
        <taxon>Parameciidae</taxon>
        <taxon>Paramecium</taxon>
    </lineage>
</organism>
<proteinExistence type="predicted"/>